<evidence type="ECO:0000313" key="2">
    <source>
        <dbReference type="Proteomes" id="UP000327157"/>
    </source>
</evidence>
<gene>
    <name evidence="1" type="ORF">D8674_008795</name>
</gene>
<comment type="caution">
    <text evidence="1">The sequence shown here is derived from an EMBL/GenBank/DDBJ whole genome shotgun (WGS) entry which is preliminary data.</text>
</comment>
<reference evidence="2" key="2">
    <citation type="submission" date="2019-10" db="EMBL/GenBank/DDBJ databases">
        <title>A de novo genome assembly of a pear dwarfing rootstock.</title>
        <authorList>
            <person name="Wang F."/>
            <person name="Wang J."/>
            <person name="Li S."/>
            <person name="Zhang Y."/>
            <person name="Fang M."/>
            <person name="Ma L."/>
            <person name="Zhao Y."/>
            <person name="Jiang S."/>
        </authorList>
    </citation>
    <scope>NUCLEOTIDE SEQUENCE [LARGE SCALE GENOMIC DNA]</scope>
</reference>
<evidence type="ECO:0000313" key="1">
    <source>
        <dbReference type="EMBL" id="KAB2631276.1"/>
    </source>
</evidence>
<sequence length="73" mass="8374">MKIRQFLIKLDKTRTTDHFPFILGFRLEHGRLESTSISRETTNQVKRSINFSAFFLAEFGGCCSATCDPDQVD</sequence>
<keyword evidence="2" id="KW-1185">Reference proteome</keyword>
<dbReference type="EMBL" id="SMOL01000143">
    <property type="protein sequence ID" value="KAB2631276.1"/>
    <property type="molecule type" value="Genomic_DNA"/>
</dbReference>
<reference evidence="1 2" key="1">
    <citation type="submission" date="2019-09" db="EMBL/GenBank/DDBJ databases">
        <authorList>
            <person name="Ou C."/>
        </authorList>
    </citation>
    <scope>NUCLEOTIDE SEQUENCE [LARGE SCALE GENOMIC DNA]</scope>
    <source>
        <strain evidence="1">S2</strain>
        <tissue evidence="1">Leaf</tissue>
    </source>
</reference>
<proteinExistence type="predicted"/>
<accession>A0A5N5HTR8</accession>
<dbReference type="AlphaFoldDB" id="A0A5N5HTR8"/>
<dbReference type="Proteomes" id="UP000327157">
    <property type="component" value="Chromosome 12"/>
</dbReference>
<reference evidence="1 2" key="3">
    <citation type="submission" date="2019-11" db="EMBL/GenBank/DDBJ databases">
        <title>A de novo genome assembly of a pear dwarfing rootstock.</title>
        <authorList>
            <person name="Wang F."/>
            <person name="Wang J."/>
            <person name="Li S."/>
            <person name="Zhang Y."/>
            <person name="Fang M."/>
            <person name="Ma L."/>
            <person name="Zhao Y."/>
            <person name="Jiang S."/>
        </authorList>
    </citation>
    <scope>NUCLEOTIDE SEQUENCE [LARGE SCALE GENOMIC DNA]</scope>
    <source>
        <strain evidence="1">S2</strain>
        <tissue evidence="1">Leaf</tissue>
    </source>
</reference>
<organism evidence="1 2">
    <name type="scientific">Pyrus ussuriensis x Pyrus communis</name>
    <dbReference type="NCBI Taxonomy" id="2448454"/>
    <lineage>
        <taxon>Eukaryota</taxon>
        <taxon>Viridiplantae</taxon>
        <taxon>Streptophyta</taxon>
        <taxon>Embryophyta</taxon>
        <taxon>Tracheophyta</taxon>
        <taxon>Spermatophyta</taxon>
        <taxon>Magnoliopsida</taxon>
        <taxon>eudicotyledons</taxon>
        <taxon>Gunneridae</taxon>
        <taxon>Pentapetalae</taxon>
        <taxon>rosids</taxon>
        <taxon>fabids</taxon>
        <taxon>Rosales</taxon>
        <taxon>Rosaceae</taxon>
        <taxon>Amygdaloideae</taxon>
        <taxon>Maleae</taxon>
        <taxon>Pyrus</taxon>
    </lineage>
</organism>
<protein>
    <submittedName>
        <fullName evidence="1">Calcium-transporting ATPase 12</fullName>
    </submittedName>
</protein>
<name>A0A5N5HTR8_9ROSA</name>